<keyword evidence="7" id="KW-1185">Reference proteome</keyword>
<dbReference type="STRING" id="564137.SAMN04488238_107154"/>
<dbReference type="Gene3D" id="3.90.1590.10">
    <property type="entry name" value="glutathione-dependent formaldehyde- activating enzyme (gfa)"/>
    <property type="match status" value="1"/>
</dbReference>
<evidence type="ECO:0000256" key="2">
    <source>
        <dbReference type="ARBA" id="ARBA00022723"/>
    </source>
</evidence>
<evidence type="ECO:0000256" key="4">
    <source>
        <dbReference type="ARBA" id="ARBA00023239"/>
    </source>
</evidence>
<keyword evidence="3" id="KW-0862">Zinc</keyword>
<dbReference type="PANTHER" id="PTHR33337:SF40">
    <property type="entry name" value="CENP-V_GFA DOMAIN-CONTAINING PROTEIN-RELATED"/>
    <property type="match status" value="1"/>
</dbReference>
<accession>A0A1H3AW18</accession>
<evidence type="ECO:0000313" key="7">
    <source>
        <dbReference type="Proteomes" id="UP000198539"/>
    </source>
</evidence>
<evidence type="ECO:0000256" key="1">
    <source>
        <dbReference type="ARBA" id="ARBA00005495"/>
    </source>
</evidence>
<comment type="similarity">
    <text evidence="1">Belongs to the Gfa family.</text>
</comment>
<evidence type="ECO:0000313" key="6">
    <source>
        <dbReference type="EMBL" id="SDX33843.1"/>
    </source>
</evidence>
<dbReference type="InterPro" id="IPR006913">
    <property type="entry name" value="CENP-V/GFA"/>
</dbReference>
<dbReference type="SUPFAM" id="SSF51316">
    <property type="entry name" value="Mss4-like"/>
    <property type="match status" value="1"/>
</dbReference>
<feature type="domain" description="CENP-V/GFA" evidence="5">
    <location>
        <begin position="9"/>
        <end position="127"/>
    </location>
</feature>
<evidence type="ECO:0000256" key="3">
    <source>
        <dbReference type="ARBA" id="ARBA00022833"/>
    </source>
</evidence>
<dbReference type="InterPro" id="IPR011057">
    <property type="entry name" value="Mss4-like_sf"/>
</dbReference>
<sequence>MSGAILSTRSGGCMCGAVRLSAGLTTHDFGACHCAMCRRWTGSALLGITVPVANVDWQGAENIATYQSSDWAERANCRTCGSALYYHVTMEGPMSAHLEIPVGLFDDADGLNFDNEIYIDHKPDSYTYAGERSRLTRKETLAKFGISDEATAP</sequence>
<dbReference type="Pfam" id="PF04828">
    <property type="entry name" value="GFA"/>
    <property type="match status" value="1"/>
</dbReference>
<dbReference type="GO" id="GO:0046872">
    <property type="term" value="F:metal ion binding"/>
    <property type="evidence" value="ECO:0007669"/>
    <property type="project" value="UniProtKB-KW"/>
</dbReference>
<dbReference type="PROSITE" id="PS51891">
    <property type="entry name" value="CENP_V_GFA"/>
    <property type="match status" value="1"/>
</dbReference>
<dbReference type="Proteomes" id="UP000198539">
    <property type="component" value="Unassembled WGS sequence"/>
</dbReference>
<keyword evidence="2" id="KW-0479">Metal-binding</keyword>
<name>A0A1H3AW18_9RHOB</name>
<dbReference type="RefSeq" id="WP_223814132.1">
    <property type="nucleotide sequence ID" value="NZ_CP061498.1"/>
</dbReference>
<dbReference type="GO" id="GO:0016846">
    <property type="term" value="F:carbon-sulfur lyase activity"/>
    <property type="evidence" value="ECO:0007669"/>
    <property type="project" value="InterPro"/>
</dbReference>
<evidence type="ECO:0000259" key="5">
    <source>
        <dbReference type="PROSITE" id="PS51891"/>
    </source>
</evidence>
<dbReference type="AlphaFoldDB" id="A0A1H3AW18"/>
<keyword evidence="4" id="KW-0456">Lyase</keyword>
<organism evidence="6 7">
    <name type="scientific">Roseicitreum antarcticum</name>
    <dbReference type="NCBI Taxonomy" id="564137"/>
    <lineage>
        <taxon>Bacteria</taxon>
        <taxon>Pseudomonadati</taxon>
        <taxon>Pseudomonadota</taxon>
        <taxon>Alphaproteobacteria</taxon>
        <taxon>Rhodobacterales</taxon>
        <taxon>Paracoccaceae</taxon>
        <taxon>Roseicitreum</taxon>
    </lineage>
</organism>
<dbReference type="PANTHER" id="PTHR33337">
    <property type="entry name" value="GFA DOMAIN-CONTAINING PROTEIN"/>
    <property type="match status" value="1"/>
</dbReference>
<gene>
    <name evidence="6" type="ORF">SAMN04488238_107154</name>
</gene>
<reference evidence="6 7" key="1">
    <citation type="submission" date="2016-10" db="EMBL/GenBank/DDBJ databases">
        <authorList>
            <person name="de Groot N.N."/>
        </authorList>
    </citation>
    <scope>NUCLEOTIDE SEQUENCE [LARGE SCALE GENOMIC DNA]</scope>
    <source>
        <strain evidence="6 7">CGMCC 1.8894</strain>
    </source>
</reference>
<protein>
    <submittedName>
        <fullName evidence="6">Uncharacterized conserved protein</fullName>
    </submittedName>
</protein>
<proteinExistence type="inferred from homology"/>
<dbReference type="EMBL" id="FNOM01000007">
    <property type="protein sequence ID" value="SDX33843.1"/>
    <property type="molecule type" value="Genomic_DNA"/>
</dbReference>